<keyword evidence="5 9" id="KW-0689">Ribosomal protein</keyword>
<feature type="region of interest" description="Disordered" evidence="7">
    <location>
        <begin position="1"/>
        <end position="68"/>
    </location>
</feature>
<dbReference type="InterPro" id="IPR057266">
    <property type="entry name" value="Ribosomal_uL5_euk/arc-type"/>
</dbReference>
<accession>A0AAV6NBP5</accession>
<evidence type="ECO:0000256" key="7">
    <source>
        <dbReference type="SAM" id="MobiDB-lite"/>
    </source>
</evidence>
<dbReference type="InterPro" id="IPR031309">
    <property type="entry name" value="Ribosomal_uL5_C"/>
</dbReference>
<comment type="similarity">
    <text evidence="1">Belongs to the universal ribosomal protein uL5 family.</text>
</comment>
<keyword evidence="4" id="KW-0862">Zinc</keyword>
<evidence type="ECO:0000313" key="10">
    <source>
        <dbReference type="Proteomes" id="UP000685013"/>
    </source>
</evidence>
<dbReference type="InterPro" id="IPR031310">
    <property type="entry name" value="Ribosomal_uL5_N"/>
</dbReference>
<dbReference type="Pfam" id="PF00281">
    <property type="entry name" value="Ribosomal_L5"/>
    <property type="match status" value="1"/>
</dbReference>
<name>A0AAV6NBP5_9ROSI</name>
<keyword evidence="2" id="KW-0479">Metal-binding</keyword>
<feature type="domain" description="RING-CH-type" evidence="8">
    <location>
        <begin position="135"/>
        <end position="206"/>
    </location>
</feature>
<dbReference type="GO" id="GO:0003735">
    <property type="term" value="F:structural constituent of ribosome"/>
    <property type="evidence" value="ECO:0007669"/>
    <property type="project" value="InterPro"/>
</dbReference>
<evidence type="ECO:0000256" key="6">
    <source>
        <dbReference type="ARBA" id="ARBA00023274"/>
    </source>
</evidence>
<dbReference type="Pfam" id="PF00673">
    <property type="entry name" value="Ribosomal_L5_C"/>
    <property type="match status" value="1"/>
</dbReference>
<dbReference type="PROSITE" id="PS51292">
    <property type="entry name" value="ZF_RING_CH"/>
    <property type="match status" value="1"/>
</dbReference>
<dbReference type="AlphaFoldDB" id="A0AAV6NBP5"/>
<gene>
    <name evidence="9" type="primary">RPL11B</name>
    <name evidence="9" type="ORF">SDJN03_11091</name>
</gene>
<dbReference type="EMBL" id="JAGKQH010000007">
    <property type="protein sequence ID" value="KAG6594538.1"/>
    <property type="molecule type" value="Genomic_DNA"/>
</dbReference>
<dbReference type="InterPro" id="IPR002132">
    <property type="entry name" value="Ribosomal_uL5"/>
</dbReference>
<dbReference type="NCBIfam" id="NF003258">
    <property type="entry name" value="PRK04219.1"/>
    <property type="match status" value="1"/>
</dbReference>
<dbReference type="GO" id="GO:0008270">
    <property type="term" value="F:zinc ion binding"/>
    <property type="evidence" value="ECO:0007669"/>
    <property type="project" value="UniProtKB-KW"/>
</dbReference>
<dbReference type="GO" id="GO:0005840">
    <property type="term" value="C:ribosome"/>
    <property type="evidence" value="ECO:0007669"/>
    <property type="project" value="UniProtKB-KW"/>
</dbReference>
<dbReference type="GO" id="GO:1990904">
    <property type="term" value="C:ribonucleoprotein complex"/>
    <property type="evidence" value="ECO:0007669"/>
    <property type="project" value="UniProtKB-KW"/>
</dbReference>
<dbReference type="Pfam" id="PF12906">
    <property type="entry name" value="RINGv"/>
    <property type="match status" value="1"/>
</dbReference>
<evidence type="ECO:0000256" key="2">
    <source>
        <dbReference type="ARBA" id="ARBA00022723"/>
    </source>
</evidence>
<dbReference type="Proteomes" id="UP000685013">
    <property type="component" value="Chromosome 7"/>
</dbReference>
<keyword evidence="10" id="KW-1185">Reference proteome</keyword>
<feature type="compositionally biased region" description="Basic and acidic residues" evidence="7">
    <location>
        <begin position="51"/>
        <end position="64"/>
    </location>
</feature>
<organism evidence="9 10">
    <name type="scientific">Cucurbita argyrosperma subsp. sororia</name>
    <dbReference type="NCBI Taxonomy" id="37648"/>
    <lineage>
        <taxon>Eukaryota</taxon>
        <taxon>Viridiplantae</taxon>
        <taxon>Streptophyta</taxon>
        <taxon>Embryophyta</taxon>
        <taxon>Tracheophyta</taxon>
        <taxon>Spermatophyta</taxon>
        <taxon>Magnoliopsida</taxon>
        <taxon>eudicotyledons</taxon>
        <taxon>Gunneridae</taxon>
        <taxon>Pentapetalae</taxon>
        <taxon>rosids</taxon>
        <taxon>fabids</taxon>
        <taxon>Cucurbitales</taxon>
        <taxon>Cucurbitaceae</taxon>
        <taxon>Cucurbiteae</taxon>
        <taxon>Cucurbita</taxon>
    </lineage>
</organism>
<reference evidence="9 10" key="1">
    <citation type="journal article" date="2021" name="Hortic Res">
        <title>The domestication of Cucurbita argyrosperma as revealed by the genome of its wild relative.</title>
        <authorList>
            <person name="Barrera-Redondo J."/>
            <person name="Sanchez-de la Vega G."/>
            <person name="Aguirre-Liguori J.A."/>
            <person name="Castellanos-Morales G."/>
            <person name="Gutierrez-Guerrero Y.T."/>
            <person name="Aguirre-Dugua X."/>
            <person name="Aguirre-Planter E."/>
            <person name="Tenaillon M.I."/>
            <person name="Lira-Saade R."/>
            <person name="Eguiarte L.E."/>
        </authorList>
    </citation>
    <scope>NUCLEOTIDE SEQUENCE [LARGE SCALE GENOMIC DNA]</scope>
    <source>
        <strain evidence="9">JBR-2021</strain>
    </source>
</reference>
<keyword evidence="6" id="KW-0687">Ribonucleoprotein</keyword>
<evidence type="ECO:0000256" key="5">
    <source>
        <dbReference type="ARBA" id="ARBA00022980"/>
    </source>
</evidence>
<dbReference type="SMART" id="SM00744">
    <property type="entry name" value="RINGv"/>
    <property type="match status" value="1"/>
</dbReference>
<protein>
    <submittedName>
        <fullName evidence="9">60S ribosomal protein L11-2</fullName>
    </submittedName>
</protein>
<keyword evidence="3" id="KW-0863">Zinc-finger</keyword>
<dbReference type="FunFam" id="3.30.1440.10:FF:000002">
    <property type="entry name" value="60S ribosomal protein L11"/>
    <property type="match status" value="1"/>
</dbReference>
<dbReference type="InterPro" id="IPR011016">
    <property type="entry name" value="Znf_RING-CH"/>
</dbReference>
<evidence type="ECO:0000256" key="1">
    <source>
        <dbReference type="ARBA" id="ARBA00008553"/>
    </source>
</evidence>
<dbReference type="InterPro" id="IPR020929">
    <property type="entry name" value="Ribosomal_uL5_CS"/>
</dbReference>
<comment type="caution">
    <text evidence="9">The sequence shown here is derived from an EMBL/GenBank/DDBJ whole genome shotgun (WGS) entry which is preliminary data.</text>
</comment>
<evidence type="ECO:0000259" key="8">
    <source>
        <dbReference type="PROSITE" id="PS51292"/>
    </source>
</evidence>
<feature type="non-terminal residue" evidence="9">
    <location>
        <position position="1"/>
    </location>
</feature>
<proteinExistence type="inferred from homology"/>
<evidence type="ECO:0000256" key="3">
    <source>
        <dbReference type="ARBA" id="ARBA00022771"/>
    </source>
</evidence>
<evidence type="ECO:0000256" key="4">
    <source>
        <dbReference type="ARBA" id="ARBA00022833"/>
    </source>
</evidence>
<dbReference type="PANTHER" id="PTHR11994">
    <property type="entry name" value="60S RIBOSOMAL PROTEIN L11-RELATED"/>
    <property type="match status" value="1"/>
</dbReference>
<sequence length="453" mass="49963">MDREERSRQEGGVISSRVETGVPKTTNDLVSSDKIESTIVIIPETTAPTGGDKDADAPGRETRESSNLNPLETIVVIDTGGAASGGGDGESVVKNKGMVSGKDLEKMNLKSKMSEAKENPALVNVKPIEGRGFVEDWNGERVCRICHLASNQASEPKTGTSTSELIQLGCGCKDELGISHTHCAEAWFKLKGNRTCEICGEIAKNIEGVGDNSFMEEWNEGRSVDSYGNTSNRGGGWWRGQPFCNFLMACLSLHCIFTSRASFTALNFDSAKMASEKKLSNPMRDIKVQKLVLNISVGESGDRLTRASKVLEQLSGQSPVFSKARYTVRSFGIRRNEKIACYVTVRGDKAMQLLESGLKVKEYELLRRNFSDTGCFGFGIQEHIDLGIKYDPSTGIYGMDFYVVLERPGYRVGRRRRCKSTVGIQHRVTKEDAMKWFQVKYEGVILNKSQNIS</sequence>
<dbReference type="GO" id="GO:0006412">
    <property type="term" value="P:translation"/>
    <property type="evidence" value="ECO:0007669"/>
    <property type="project" value="InterPro"/>
</dbReference>
<evidence type="ECO:0000313" key="9">
    <source>
        <dbReference type="EMBL" id="KAG6594538.1"/>
    </source>
</evidence>
<dbReference type="PROSITE" id="PS00358">
    <property type="entry name" value="RIBOSOMAL_L5"/>
    <property type="match status" value="1"/>
</dbReference>